<keyword evidence="2" id="KW-1185">Reference proteome</keyword>
<proteinExistence type="predicted"/>
<evidence type="ECO:0000313" key="1">
    <source>
        <dbReference type="EMBL" id="REI41084.1"/>
    </source>
</evidence>
<organism evidence="1 2">
    <name type="scientific">Psychrilyobacter piezotolerans</name>
    <dbReference type="NCBI Taxonomy" id="2293438"/>
    <lineage>
        <taxon>Bacteria</taxon>
        <taxon>Fusobacteriati</taxon>
        <taxon>Fusobacteriota</taxon>
        <taxon>Fusobacteriia</taxon>
        <taxon>Fusobacteriales</taxon>
        <taxon>Fusobacteriaceae</taxon>
        <taxon>Psychrilyobacter</taxon>
    </lineage>
</organism>
<dbReference type="RefSeq" id="WP_114642442.1">
    <property type="nucleotide sequence ID" value="NZ_JAACIO010000014.1"/>
</dbReference>
<comment type="caution">
    <text evidence="1">The sequence shown here is derived from an EMBL/GenBank/DDBJ whole genome shotgun (WGS) entry which is preliminary data.</text>
</comment>
<reference evidence="1 2" key="1">
    <citation type="submission" date="2018-08" db="EMBL/GenBank/DDBJ databases">
        <title>Draft genome sequence of Psychrilyobacter sp. strain SD5 isolated from Black Sea water.</title>
        <authorList>
            <person name="Yadav S."/>
            <person name="Villanueva L."/>
            <person name="Damste J.S.S."/>
        </authorList>
    </citation>
    <scope>NUCLEOTIDE SEQUENCE [LARGE SCALE GENOMIC DNA]</scope>
    <source>
        <strain evidence="1 2">SD5</strain>
    </source>
</reference>
<evidence type="ECO:0000313" key="2">
    <source>
        <dbReference type="Proteomes" id="UP000263486"/>
    </source>
</evidence>
<name>A0ABX9KH84_9FUSO</name>
<dbReference type="Proteomes" id="UP000263486">
    <property type="component" value="Unassembled WGS sequence"/>
</dbReference>
<accession>A0ABX9KH84</accession>
<dbReference type="EMBL" id="QUAJ01000013">
    <property type="protein sequence ID" value="REI41084.1"/>
    <property type="molecule type" value="Genomic_DNA"/>
</dbReference>
<protein>
    <submittedName>
        <fullName evidence="1">Uncharacterized protein</fullName>
    </submittedName>
</protein>
<sequence length="101" mass="11928">MHLIKKELIVEKKFMETSVQYIKRAFLDQDDRIFLYATNKGKDLEKIELSDLRDSLDARVVKLSDSFGCHDLFGHTNEEKLEKLKVPFEILEKIEKLLTEK</sequence>
<gene>
    <name evidence="1" type="ORF">DYH56_08605</name>
</gene>